<keyword evidence="2" id="KW-1185">Reference proteome</keyword>
<evidence type="ECO:0000313" key="1">
    <source>
        <dbReference type="EMBL" id="AOR77384.1"/>
    </source>
</evidence>
<dbReference type="Gene3D" id="2.60.120.200">
    <property type="match status" value="1"/>
</dbReference>
<dbReference type="OrthoDB" id="8480705at2"/>
<evidence type="ECO:0008006" key="3">
    <source>
        <dbReference type="Google" id="ProtNLM"/>
    </source>
</evidence>
<accession>A0A1D8A5K2</accession>
<sequence>MDVGRTYASGYEFYVSNLFFRREIPSISIENGIAIASGNNGAMTSAACANAKCTQFVGTAFGGGAYIEVEVAYDADKVEQSTGWPSVWALGAEGVFKMPGYQWSGQPAGFHHSIEVDMLEHHLASGDHAYGAAVHDWFGHYDKSCPKAHYCQVVKGGRVPLRPDERTTDFHKIGMLWVPASDARSGSIRFYYDGRQVGPSPTWERFVPKRTTPLTLAKSPFAFGVIDQSHLVLLVGAGKSTPIKVRSVNVWQKSSASNLVH</sequence>
<protein>
    <recommendedName>
        <fullName evidence="3">GH16 domain-containing protein</fullName>
    </recommendedName>
</protein>
<reference evidence="2" key="1">
    <citation type="journal article" date="2017" name="J. Biotechnol.">
        <title>Complete genome sequence of Novosphingobium resinovorum SA1, a versatile xenobiotic-degrading bacterium capable of utilizing sulfanilic acid.</title>
        <authorList>
            <person name="Hegedus B."/>
            <person name="Kos P.B."/>
            <person name="Balint B."/>
            <person name="Maroti G."/>
            <person name="Gan H.M."/>
            <person name="Perei K."/>
            <person name="Rakhely G."/>
        </authorList>
    </citation>
    <scope>NUCLEOTIDE SEQUENCE [LARGE SCALE GENOMIC DNA]</scope>
    <source>
        <strain evidence="2">SA1</strain>
    </source>
</reference>
<organism evidence="1 2">
    <name type="scientific">Novosphingobium resinovorum</name>
    <dbReference type="NCBI Taxonomy" id="158500"/>
    <lineage>
        <taxon>Bacteria</taxon>
        <taxon>Pseudomonadati</taxon>
        <taxon>Pseudomonadota</taxon>
        <taxon>Alphaproteobacteria</taxon>
        <taxon>Sphingomonadales</taxon>
        <taxon>Sphingomonadaceae</taxon>
        <taxon>Novosphingobium</taxon>
    </lineage>
</organism>
<evidence type="ECO:0000313" key="2">
    <source>
        <dbReference type="Proteomes" id="UP000094626"/>
    </source>
</evidence>
<dbReference type="RefSeq" id="WP_069708417.1">
    <property type="nucleotide sequence ID" value="NZ_CP017075.1"/>
</dbReference>
<dbReference type="KEGG" id="nre:BES08_11965"/>
<name>A0A1D8A5K2_9SPHN</name>
<dbReference type="AlphaFoldDB" id="A0A1D8A5K2"/>
<dbReference type="EMBL" id="CP017075">
    <property type="protein sequence ID" value="AOR77384.1"/>
    <property type="molecule type" value="Genomic_DNA"/>
</dbReference>
<dbReference type="Proteomes" id="UP000094626">
    <property type="component" value="Chromosome"/>
</dbReference>
<proteinExistence type="predicted"/>
<gene>
    <name evidence="1" type="ORF">BES08_11965</name>
</gene>